<dbReference type="GO" id="GO:0007018">
    <property type="term" value="P:microtubule-based movement"/>
    <property type="evidence" value="ECO:0007669"/>
    <property type="project" value="InterPro"/>
</dbReference>
<dbReference type="InterPro" id="IPR027417">
    <property type="entry name" value="P-loop_NTPase"/>
</dbReference>
<name>A0A3P7LLP4_DIBLA</name>
<sequence length="111" mass="12260">MHGFLLFCDLASFDRADQQPKWSKPAAGGCDVMFDLSGVVLGRVLNALRHNVNYPKCRLPVPFRDSKLTHLLKPALAKDPRCILITTISLSEPQFTASYRSLKLASSALDS</sequence>
<dbReference type="GO" id="GO:0005524">
    <property type="term" value="F:ATP binding"/>
    <property type="evidence" value="ECO:0007669"/>
    <property type="project" value="UniProtKB-KW"/>
</dbReference>
<dbReference type="SUPFAM" id="SSF52540">
    <property type="entry name" value="P-loop containing nucleoside triphosphate hydrolases"/>
    <property type="match status" value="1"/>
</dbReference>
<organism evidence="7 8">
    <name type="scientific">Dibothriocephalus latus</name>
    <name type="common">Fish tapeworm</name>
    <name type="synonym">Diphyllobothrium latum</name>
    <dbReference type="NCBI Taxonomy" id="60516"/>
    <lineage>
        <taxon>Eukaryota</taxon>
        <taxon>Metazoa</taxon>
        <taxon>Spiralia</taxon>
        <taxon>Lophotrochozoa</taxon>
        <taxon>Platyhelminthes</taxon>
        <taxon>Cestoda</taxon>
        <taxon>Eucestoda</taxon>
        <taxon>Diphyllobothriidea</taxon>
        <taxon>Diphyllobothriidae</taxon>
        <taxon>Dibothriocephalus</taxon>
    </lineage>
</organism>
<keyword evidence="3" id="KW-0067">ATP-binding</keyword>
<dbReference type="InterPro" id="IPR036961">
    <property type="entry name" value="Kinesin_motor_dom_sf"/>
</dbReference>
<keyword evidence="8" id="KW-1185">Reference proteome</keyword>
<accession>A0A3P7LLP4</accession>
<dbReference type="GO" id="GO:0003777">
    <property type="term" value="F:microtubule motor activity"/>
    <property type="evidence" value="ECO:0007669"/>
    <property type="project" value="InterPro"/>
</dbReference>
<comment type="caution">
    <text evidence="5">Lacks conserved residue(s) required for the propagation of feature annotation.</text>
</comment>
<dbReference type="Pfam" id="PF00225">
    <property type="entry name" value="Kinesin"/>
    <property type="match status" value="1"/>
</dbReference>
<evidence type="ECO:0000256" key="5">
    <source>
        <dbReference type="PROSITE-ProRule" id="PRU00283"/>
    </source>
</evidence>
<dbReference type="OrthoDB" id="6282190at2759"/>
<dbReference type="PROSITE" id="PS50067">
    <property type="entry name" value="KINESIN_MOTOR_2"/>
    <property type="match status" value="1"/>
</dbReference>
<protein>
    <recommendedName>
        <fullName evidence="6">Kinesin motor domain-containing protein</fullName>
    </recommendedName>
</protein>
<evidence type="ECO:0000313" key="7">
    <source>
        <dbReference type="EMBL" id="VDN10838.1"/>
    </source>
</evidence>
<evidence type="ECO:0000256" key="4">
    <source>
        <dbReference type="ARBA" id="ARBA00023212"/>
    </source>
</evidence>
<dbReference type="Proteomes" id="UP000281553">
    <property type="component" value="Unassembled WGS sequence"/>
</dbReference>
<comment type="subcellular location">
    <subcellularLocation>
        <location evidence="1">Cytoplasm</location>
        <location evidence="1">Cytoskeleton</location>
    </subcellularLocation>
</comment>
<dbReference type="GO" id="GO:0005874">
    <property type="term" value="C:microtubule"/>
    <property type="evidence" value="ECO:0007669"/>
    <property type="project" value="TreeGrafter"/>
</dbReference>
<evidence type="ECO:0000313" key="8">
    <source>
        <dbReference type="Proteomes" id="UP000281553"/>
    </source>
</evidence>
<dbReference type="PANTHER" id="PTHR24115">
    <property type="entry name" value="KINESIN-RELATED"/>
    <property type="match status" value="1"/>
</dbReference>
<dbReference type="GO" id="GO:0005871">
    <property type="term" value="C:kinesin complex"/>
    <property type="evidence" value="ECO:0007669"/>
    <property type="project" value="TreeGrafter"/>
</dbReference>
<evidence type="ECO:0000256" key="2">
    <source>
        <dbReference type="ARBA" id="ARBA00022741"/>
    </source>
</evidence>
<feature type="domain" description="Kinesin motor" evidence="6">
    <location>
        <begin position="1"/>
        <end position="111"/>
    </location>
</feature>
<evidence type="ECO:0000256" key="3">
    <source>
        <dbReference type="ARBA" id="ARBA00022840"/>
    </source>
</evidence>
<dbReference type="Gene3D" id="3.40.850.10">
    <property type="entry name" value="Kinesin motor domain"/>
    <property type="match status" value="1"/>
</dbReference>
<dbReference type="AlphaFoldDB" id="A0A3P7LLP4"/>
<keyword evidence="4" id="KW-0963">Cytoplasm</keyword>
<dbReference type="InterPro" id="IPR001752">
    <property type="entry name" value="Kinesin_motor_dom"/>
</dbReference>
<reference evidence="7 8" key="1">
    <citation type="submission" date="2018-11" db="EMBL/GenBank/DDBJ databases">
        <authorList>
            <consortium name="Pathogen Informatics"/>
        </authorList>
    </citation>
    <scope>NUCLEOTIDE SEQUENCE [LARGE SCALE GENOMIC DNA]</scope>
</reference>
<dbReference type="EMBL" id="UYRU01050087">
    <property type="protein sequence ID" value="VDN10838.1"/>
    <property type="molecule type" value="Genomic_DNA"/>
</dbReference>
<evidence type="ECO:0000259" key="6">
    <source>
        <dbReference type="PROSITE" id="PS50067"/>
    </source>
</evidence>
<dbReference type="GO" id="GO:0016887">
    <property type="term" value="F:ATP hydrolysis activity"/>
    <property type="evidence" value="ECO:0007669"/>
    <property type="project" value="TreeGrafter"/>
</dbReference>
<keyword evidence="4" id="KW-0206">Cytoskeleton</keyword>
<gene>
    <name evidence="7" type="ORF">DILT_LOCUS6669</name>
</gene>
<comment type="similarity">
    <text evidence="5">Belongs to the TRAFAC class myosin-kinesin ATPase superfamily. Kinesin family.</text>
</comment>
<keyword evidence="2" id="KW-0547">Nucleotide-binding</keyword>
<proteinExistence type="inferred from homology"/>
<evidence type="ECO:0000256" key="1">
    <source>
        <dbReference type="ARBA" id="ARBA00004245"/>
    </source>
</evidence>
<dbReference type="GO" id="GO:0008017">
    <property type="term" value="F:microtubule binding"/>
    <property type="evidence" value="ECO:0007669"/>
    <property type="project" value="InterPro"/>
</dbReference>
<dbReference type="InterPro" id="IPR027640">
    <property type="entry name" value="Kinesin-like_fam"/>
</dbReference>